<accession>A0A119DIM3</accession>
<name>A0A119DIM3_9BURK</name>
<dbReference type="Proteomes" id="UP000062317">
    <property type="component" value="Unassembled WGS sequence"/>
</dbReference>
<sequence length="161" mass="17843">MKDRRVAAFDRVLARRRQLDRKLNAALGGLRGELQALMDALDESRAAVRAHAAELATHDGKIDALLGSVSFRADEYLKLREFRSHAAEHHAMLEARAAQAGQALAAKEAQIGALRTQILRNRARIDIYGKRRDTLVKAIELAIEDAQDEETSESRRPGPAL</sequence>
<keyword evidence="2" id="KW-1185">Reference proteome</keyword>
<organism evidence="1 2">
    <name type="scientific">Burkholderia territorii</name>
    <dbReference type="NCBI Taxonomy" id="1503055"/>
    <lineage>
        <taxon>Bacteria</taxon>
        <taxon>Pseudomonadati</taxon>
        <taxon>Pseudomonadota</taxon>
        <taxon>Betaproteobacteria</taxon>
        <taxon>Burkholderiales</taxon>
        <taxon>Burkholderiaceae</taxon>
        <taxon>Burkholderia</taxon>
        <taxon>Burkholderia cepacia complex</taxon>
    </lineage>
</organism>
<evidence type="ECO:0000313" key="1">
    <source>
        <dbReference type="EMBL" id="KVV42286.1"/>
    </source>
</evidence>
<protein>
    <submittedName>
        <fullName evidence="1">Type III secretion system protein</fullName>
    </submittedName>
</protein>
<dbReference type="AlphaFoldDB" id="A0A119DIM3"/>
<dbReference type="InterPro" id="IPR013392">
    <property type="entry name" value="T3SS_HrpB7"/>
</dbReference>
<gene>
    <name evidence="1" type="ORF">WT27_10695</name>
</gene>
<reference evidence="1 2" key="1">
    <citation type="submission" date="2015-11" db="EMBL/GenBank/DDBJ databases">
        <title>Expanding the genomic diversity of Burkholderia species for the development of highly accurate diagnostics.</title>
        <authorList>
            <person name="Sahl J."/>
            <person name="Keim P."/>
            <person name="Wagner D."/>
        </authorList>
    </citation>
    <scope>NUCLEOTIDE SEQUENCE [LARGE SCALE GENOMIC DNA]</scope>
    <source>
        <strain evidence="1 2">MSMB1301WGS</strain>
    </source>
</reference>
<evidence type="ECO:0000313" key="2">
    <source>
        <dbReference type="Proteomes" id="UP000062317"/>
    </source>
</evidence>
<dbReference type="EMBL" id="LPEQ01000106">
    <property type="protein sequence ID" value="KVV42286.1"/>
    <property type="molecule type" value="Genomic_DNA"/>
</dbReference>
<comment type="caution">
    <text evidence="1">The sequence shown here is derived from an EMBL/GenBank/DDBJ whole genome shotgun (WGS) entry which is preliminary data.</text>
</comment>
<dbReference type="RefSeq" id="WP_060107713.1">
    <property type="nucleotide sequence ID" value="NZ_LPEQ01000106.1"/>
</dbReference>
<dbReference type="Pfam" id="PF09486">
    <property type="entry name" value="HrpB7"/>
    <property type="match status" value="1"/>
</dbReference>
<proteinExistence type="predicted"/>